<organism evidence="2 3">
    <name type="scientific">Pisolithus microcarpus 441</name>
    <dbReference type="NCBI Taxonomy" id="765257"/>
    <lineage>
        <taxon>Eukaryota</taxon>
        <taxon>Fungi</taxon>
        <taxon>Dikarya</taxon>
        <taxon>Basidiomycota</taxon>
        <taxon>Agaricomycotina</taxon>
        <taxon>Agaricomycetes</taxon>
        <taxon>Agaricomycetidae</taxon>
        <taxon>Boletales</taxon>
        <taxon>Sclerodermatineae</taxon>
        <taxon>Pisolithaceae</taxon>
        <taxon>Pisolithus</taxon>
    </lineage>
</organism>
<dbReference type="AlphaFoldDB" id="A0A0C9YJX4"/>
<feature type="chain" id="PRO_5002223321" evidence="1">
    <location>
        <begin position="20"/>
        <end position="79"/>
    </location>
</feature>
<dbReference type="Proteomes" id="UP000054018">
    <property type="component" value="Unassembled WGS sequence"/>
</dbReference>
<protein>
    <submittedName>
        <fullName evidence="2">Uncharacterized protein</fullName>
    </submittedName>
</protein>
<name>A0A0C9YJX4_9AGAM</name>
<proteinExistence type="predicted"/>
<feature type="non-terminal residue" evidence="2">
    <location>
        <position position="79"/>
    </location>
</feature>
<evidence type="ECO:0000256" key="1">
    <source>
        <dbReference type="SAM" id="SignalP"/>
    </source>
</evidence>
<feature type="signal peptide" evidence="1">
    <location>
        <begin position="1"/>
        <end position="19"/>
    </location>
</feature>
<dbReference type="EMBL" id="KN833954">
    <property type="protein sequence ID" value="KIK14114.1"/>
    <property type="molecule type" value="Genomic_DNA"/>
</dbReference>
<gene>
    <name evidence="2" type="ORF">PISMIDRAFT_688217</name>
</gene>
<keyword evidence="3" id="KW-1185">Reference proteome</keyword>
<evidence type="ECO:0000313" key="2">
    <source>
        <dbReference type="EMBL" id="KIK14114.1"/>
    </source>
</evidence>
<sequence>MRLALLSLFVAPLITVVAGAATNPGTYGLSKLARRQDTACKAAGDHCCIDTQCPQCCEGTCVVTKDSSSDSVVGRCPNP</sequence>
<dbReference type="OrthoDB" id="2644032at2759"/>
<reference evidence="3" key="2">
    <citation type="submission" date="2015-01" db="EMBL/GenBank/DDBJ databases">
        <title>Evolutionary Origins and Diversification of the Mycorrhizal Mutualists.</title>
        <authorList>
            <consortium name="DOE Joint Genome Institute"/>
            <consortium name="Mycorrhizal Genomics Consortium"/>
            <person name="Kohler A."/>
            <person name="Kuo A."/>
            <person name="Nagy L.G."/>
            <person name="Floudas D."/>
            <person name="Copeland A."/>
            <person name="Barry K.W."/>
            <person name="Cichocki N."/>
            <person name="Veneault-Fourrey C."/>
            <person name="LaButti K."/>
            <person name="Lindquist E.A."/>
            <person name="Lipzen A."/>
            <person name="Lundell T."/>
            <person name="Morin E."/>
            <person name="Murat C."/>
            <person name="Riley R."/>
            <person name="Ohm R."/>
            <person name="Sun H."/>
            <person name="Tunlid A."/>
            <person name="Henrissat B."/>
            <person name="Grigoriev I.V."/>
            <person name="Hibbett D.S."/>
            <person name="Martin F."/>
        </authorList>
    </citation>
    <scope>NUCLEOTIDE SEQUENCE [LARGE SCALE GENOMIC DNA]</scope>
    <source>
        <strain evidence="3">441</strain>
    </source>
</reference>
<dbReference type="HOGENOM" id="CLU_193186_0_0_1"/>
<accession>A0A0C9YJX4</accession>
<reference evidence="2 3" key="1">
    <citation type="submission" date="2014-04" db="EMBL/GenBank/DDBJ databases">
        <authorList>
            <consortium name="DOE Joint Genome Institute"/>
            <person name="Kuo A."/>
            <person name="Kohler A."/>
            <person name="Costa M.D."/>
            <person name="Nagy L.G."/>
            <person name="Floudas D."/>
            <person name="Copeland A."/>
            <person name="Barry K.W."/>
            <person name="Cichocki N."/>
            <person name="Veneault-Fourrey C."/>
            <person name="LaButti K."/>
            <person name="Lindquist E.A."/>
            <person name="Lipzen A."/>
            <person name="Lundell T."/>
            <person name="Morin E."/>
            <person name="Murat C."/>
            <person name="Sun H."/>
            <person name="Tunlid A."/>
            <person name="Henrissat B."/>
            <person name="Grigoriev I.V."/>
            <person name="Hibbett D.S."/>
            <person name="Martin F."/>
            <person name="Nordberg H.P."/>
            <person name="Cantor M.N."/>
            <person name="Hua S.X."/>
        </authorList>
    </citation>
    <scope>NUCLEOTIDE SEQUENCE [LARGE SCALE GENOMIC DNA]</scope>
    <source>
        <strain evidence="2 3">441</strain>
    </source>
</reference>
<keyword evidence="1" id="KW-0732">Signal</keyword>
<evidence type="ECO:0000313" key="3">
    <source>
        <dbReference type="Proteomes" id="UP000054018"/>
    </source>
</evidence>